<dbReference type="STRING" id="649747.HMPREF0083_04638"/>
<sequence>MERCSDFPMNILICEDDIYQREFLADMLRNREFVHSVETATNGEELIQVVLANPEISALFIDYQLDGRMTGLDAYMILQQRGHTLPAVLITGEKLDANRTYDLGILDVVEKPYTPYRIQKAFEKLHAYLSYSHFSRNGGLYVPIHDQEIRMLMPSDILFFEAESKIVKVHTLDGVLKTKIPLKLYEKYLQHTSFFYSHRAFLVNVKKIHYIEGNKIHFRDTNHVAQVTDEKQLDVRNLWRKFSIL</sequence>
<gene>
    <name evidence="5" type="ORF">HMPREF0083_04638</name>
</gene>
<evidence type="ECO:0000259" key="3">
    <source>
        <dbReference type="PROSITE" id="PS50110"/>
    </source>
</evidence>
<keyword evidence="1 2" id="KW-0597">Phosphoprotein</keyword>
<evidence type="ECO:0000256" key="2">
    <source>
        <dbReference type="PROSITE-ProRule" id="PRU00169"/>
    </source>
</evidence>
<dbReference type="SMART" id="SM00448">
    <property type="entry name" value="REC"/>
    <property type="match status" value="1"/>
</dbReference>
<feature type="domain" description="HTH LytTR-type" evidence="4">
    <location>
        <begin position="154"/>
        <end position="241"/>
    </location>
</feature>
<dbReference type="SUPFAM" id="SSF52172">
    <property type="entry name" value="CheY-like"/>
    <property type="match status" value="1"/>
</dbReference>
<dbReference type="PANTHER" id="PTHR44591">
    <property type="entry name" value="STRESS RESPONSE REGULATOR PROTEIN 1"/>
    <property type="match status" value="1"/>
</dbReference>
<organism evidence="5 6">
    <name type="scientific">Aneurinibacillus aneurinilyticus ATCC 12856</name>
    <dbReference type="NCBI Taxonomy" id="649747"/>
    <lineage>
        <taxon>Bacteria</taxon>
        <taxon>Bacillati</taxon>
        <taxon>Bacillota</taxon>
        <taxon>Bacilli</taxon>
        <taxon>Bacillales</taxon>
        <taxon>Paenibacillaceae</taxon>
        <taxon>Aneurinibacillus group</taxon>
        <taxon>Aneurinibacillus</taxon>
    </lineage>
</organism>
<dbReference type="PROSITE" id="PS50930">
    <property type="entry name" value="HTH_LYTTR"/>
    <property type="match status" value="1"/>
</dbReference>
<dbReference type="InterPro" id="IPR050595">
    <property type="entry name" value="Bact_response_regulator"/>
</dbReference>
<reference evidence="5 6" key="1">
    <citation type="submission" date="2013-08" db="EMBL/GenBank/DDBJ databases">
        <authorList>
            <person name="Weinstock G."/>
            <person name="Sodergren E."/>
            <person name="Wylie T."/>
            <person name="Fulton L."/>
            <person name="Fulton R."/>
            <person name="Fronick C."/>
            <person name="O'Laughlin M."/>
            <person name="Godfrey J."/>
            <person name="Miner T."/>
            <person name="Herter B."/>
            <person name="Appelbaum E."/>
            <person name="Cordes M."/>
            <person name="Lek S."/>
            <person name="Wollam A."/>
            <person name="Pepin K.H."/>
            <person name="Palsikar V.B."/>
            <person name="Mitreva M."/>
            <person name="Wilson R.K."/>
        </authorList>
    </citation>
    <scope>NUCLEOTIDE SEQUENCE [LARGE SCALE GENOMIC DNA]</scope>
    <source>
        <strain evidence="5 6">ATCC 12856</strain>
    </source>
</reference>
<feature type="modified residue" description="4-aspartylphosphate" evidence="2">
    <location>
        <position position="62"/>
    </location>
</feature>
<accession>U1WYF0</accession>
<dbReference type="EMBL" id="AWSJ01000285">
    <property type="protein sequence ID" value="ERI07263.1"/>
    <property type="molecule type" value="Genomic_DNA"/>
</dbReference>
<keyword evidence="6" id="KW-1185">Reference proteome</keyword>
<dbReference type="GO" id="GO:0003677">
    <property type="term" value="F:DNA binding"/>
    <property type="evidence" value="ECO:0007669"/>
    <property type="project" value="InterPro"/>
</dbReference>
<dbReference type="SMART" id="SM00850">
    <property type="entry name" value="LytTR"/>
    <property type="match status" value="1"/>
</dbReference>
<dbReference type="Pfam" id="PF00072">
    <property type="entry name" value="Response_reg"/>
    <property type="match status" value="1"/>
</dbReference>
<name>U1WYF0_ANEAE</name>
<comment type="caution">
    <text evidence="5">The sequence shown here is derived from an EMBL/GenBank/DDBJ whole genome shotgun (WGS) entry which is preliminary data.</text>
</comment>
<protein>
    <submittedName>
        <fullName evidence="5">Response regulator receiver domain protein</fullName>
    </submittedName>
</protein>
<dbReference type="PROSITE" id="PS50110">
    <property type="entry name" value="RESPONSE_REGULATORY"/>
    <property type="match status" value="1"/>
</dbReference>
<dbReference type="AlphaFoldDB" id="U1WYF0"/>
<evidence type="ECO:0000313" key="5">
    <source>
        <dbReference type="EMBL" id="ERI07263.1"/>
    </source>
</evidence>
<proteinExistence type="predicted"/>
<dbReference type="GO" id="GO:0000160">
    <property type="term" value="P:phosphorelay signal transduction system"/>
    <property type="evidence" value="ECO:0007669"/>
    <property type="project" value="InterPro"/>
</dbReference>
<dbReference type="Gene3D" id="3.40.50.2300">
    <property type="match status" value="1"/>
</dbReference>
<dbReference type="Proteomes" id="UP000016511">
    <property type="component" value="Unassembled WGS sequence"/>
</dbReference>
<dbReference type="InterPro" id="IPR007492">
    <property type="entry name" value="LytTR_DNA-bd_dom"/>
</dbReference>
<feature type="domain" description="Response regulatory" evidence="3">
    <location>
        <begin position="10"/>
        <end position="126"/>
    </location>
</feature>
<dbReference type="Pfam" id="PF04397">
    <property type="entry name" value="LytTR"/>
    <property type="match status" value="1"/>
</dbReference>
<evidence type="ECO:0000256" key="1">
    <source>
        <dbReference type="ARBA" id="ARBA00022553"/>
    </source>
</evidence>
<dbReference type="GeneID" id="92841156"/>
<dbReference type="InterPro" id="IPR011006">
    <property type="entry name" value="CheY-like_superfamily"/>
</dbReference>
<dbReference type="InterPro" id="IPR001789">
    <property type="entry name" value="Sig_transdc_resp-reg_receiver"/>
</dbReference>
<dbReference type="eggNOG" id="COG3279">
    <property type="taxonomic scope" value="Bacteria"/>
</dbReference>
<dbReference type="CDD" id="cd00156">
    <property type="entry name" value="REC"/>
    <property type="match status" value="1"/>
</dbReference>
<evidence type="ECO:0000259" key="4">
    <source>
        <dbReference type="PROSITE" id="PS50930"/>
    </source>
</evidence>
<dbReference type="HOGENOM" id="CLU_000445_14_1_9"/>
<dbReference type="PANTHER" id="PTHR44591:SF3">
    <property type="entry name" value="RESPONSE REGULATORY DOMAIN-CONTAINING PROTEIN"/>
    <property type="match status" value="1"/>
</dbReference>
<dbReference type="PATRIC" id="fig|649747.3.peg.4178"/>
<dbReference type="Gene3D" id="2.40.50.1020">
    <property type="entry name" value="LytTr DNA-binding domain"/>
    <property type="match status" value="1"/>
</dbReference>
<evidence type="ECO:0000313" key="6">
    <source>
        <dbReference type="Proteomes" id="UP000016511"/>
    </source>
</evidence>
<dbReference type="RefSeq" id="WP_021624054.1">
    <property type="nucleotide sequence ID" value="NZ_KE952892.1"/>
</dbReference>